<organism evidence="1 2">
    <name type="scientific">Crenichthys baileyi</name>
    <name type="common">White River springfish</name>
    <dbReference type="NCBI Taxonomy" id="28760"/>
    <lineage>
        <taxon>Eukaryota</taxon>
        <taxon>Metazoa</taxon>
        <taxon>Chordata</taxon>
        <taxon>Craniata</taxon>
        <taxon>Vertebrata</taxon>
        <taxon>Euteleostomi</taxon>
        <taxon>Actinopterygii</taxon>
        <taxon>Neopterygii</taxon>
        <taxon>Teleostei</taxon>
        <taxon>Neoteleostei</taxon>
        <taxon>Acanthomorphata</taxon>
        <taxon>Ovalentaria</taxon>
        <taxon>Atherinomorphae</taxon>
        <taxon>Cyprinodontiformes</taxon>
        <taxon>Goodeidae</taxon>
        <taxon>Crenichthys</taxon>
    </lineage>
</organism>
<gene>
    <name evidence="1" type="ORF">CRENBAI_000099</name>
</gene>
<dbReference type="EMBL" id="JAHHUM010000001">
    <property type="protein sequence ID" value="KAK5624280.1"/>
    <property type="molecule type" value="Genomic_DNA"/>
</dbReference>
<reference evidence="1 2" key="1">
    <citation type="submission" date="2021-06" db="EMBL/GenBank/DDBJ databases">
        <authorList>
            <person name="Palmer J.M."/>
        </authorList>
    </citation>
    <scope>NUCLEOTIDE SEQUENCE [LARGE SCALE GENOMIC DNA]</scope>
    <source>
        <strain evidence="1 2">MEX-2019</strain>
        <tissue evidence="1">Muscle</tissue>
    </source>
</reference>
<proteinExistence type="predicted"/>
<dbReference type="AlphaFoldDB" id="A0AAV9STU5"/>
<keyword evidence="2" id="KW-1185">Reference proteome</keyword>
<evidence type="ECO:0000313" key="2">
    <source>
        <dbReference type="Proteomes" id="UP001311232"/>
    </source>
</evidence>
<accession>A0AAV9STU5</accession>
<comment type="caution">
    <text evidence="1">The sequence shown here is derived from an EMBL/GenBank/DDBJ whole genome shotgun (WGS) entry which is preliminary data.</text>
</comment>
<sequence length="157" mass="18143">MPCLSSQPASVLFLPLLRKPPVVSRRRRRLDRTVISPQRRTELLKTAGSSYRAVPKKSPTELKHVSTLPARRCSLWGCQRSCRNNNGAISYHNYFQCYSHKRNSCDILSPFSGHNHCRYSQQYQYCEDHHPPDQPSDSSNHWGCHMDSRPGDEKLTF</sequence>
<protein>
    <submittedName>
        <fullName evidence="1">Uncharacterized protein</fullName>
    </submittedName>
</protein>
<evidence type="ECO:0000313" key="1">
    <source>
        <dbReference type="EMBL" id="KAK5624280.1"/>
    </source>
</evidence>
<dbReference type="Proteomes" id="UP001311232">
    <property type="component" value="Unassembled WGS sequence"/>
</dbReference>
<name>A0AAV9STU5_9TELE</name>